<accession>Q3SGH0</accession>
<dbReference type="HOGENOM" id="CLU_153199_1_0_4"/>
<dbReference type="Pfam" id="PF04358">
    <property type="entry name" value="DsrC"/>
    <property type="match status" value="1"/>
</dbReference>
<name>Q3SGH0_THIDA</name>
<proteinExistence type="inferred from homology"/>
<dbReference type="Gene3D" id="1.10.10.370">
    <property type="entry name" value="DsrC-like protein, C-terminal domain"/>
    <property type="match status" value="1"/>
</dbReference>
<dbReference type="KEGG" id="tbd:Tbd_2327"/>
<comment type="subcellular location">
    <subcellularLocation>
        <location evidence="1">Cytoplasm</location>
    </subcellularLocation>
</comment>
<dbReference type="eggNOG" id="COG2920">
    <property type="taxonomic scope" value="Bacteria"/>
</dbReference>
<dbReference type="Proteomes" id="UP000008291">
    <property type="component" value="Chromosome"/>
</dbReference>
<evidence type="ECO:0000256" key="3">
    <source>
        <dbReference type="ARBA" id="ARBA00022490"/>
    </source>
</evidence>
<evidence type="ECO:0000256" key="1">
    <source>
        <dbReference type="ARBA" id="ARBA00004496"/>
    </source>
</evidence>
<dbReference type="InterPro" id="IPR042072">
    <property type="entry name" value="DsrC-like_C"/>
</dbReference>
<dbReference type="PANTHER" id="PTHR37010">
    <property type="entry name" value="SULFURTRANSFERASE TUSE"/>
    <property type="match status" value="1"/>
</dbReference>
<evidence type="ECO:0000256" key="2">
    <source>
        <dbReference type="ARBA" id="ARBA00005718"/>
    </source>
</evidence>
<evidence type="ECO:0000313" key="5">
    <source>
        <dbReference type="Proteomes" id="UP000008291"/>
    </source>
</evidence>
<dbReference type="InterPro" id="IPR043163">
    <property type="entry name" value="DsrC-like_N"/>
</dbReference>
<dbReference type="AlphaFoldDB" id="Q3SGH0"/>
<dbReference type="InterPro" id="IPR007453">
    <property type="entry name" value="DsrC/TusE"/>
</dbReference>
<dbReference type="STRING" id="292415.Tbd_2327"/>
<dbReference type="NCBIfam" id="TIGR03342">
    <property type="entry name" value="dsrC_tusE_dsvC"/>
    <property type="match status" value="1"/>
</dbReference>
<dbReference type="PIRSF" id="PIRSF006223">
    <property type="entry name" value="DsrC_TusE"/>
    <property type="match status" value="1"/>
</dbReference>
<dbReference type="PANTHER" id="PTHR37010:SF1">
    <property type="entry name" value="SULFURTRANSFERASE TUSE"/>
    <property type="match status" value="1"/>
</dbReference>
<dbReference type="GO" id="GO:0097163">
    <property type="term" value="F:sulfur carrier activity"/>
    <property type="evidence" value="ECO:0007669"/>
    <property type="project" value="TreeGrafter"/>
</dbReference>
<dbReference type="GO" id="GO:0005737">
    <property type="term" value="C:cytoplasm"/>
    <property type="evidence" value="ECO:0007669"/>
    <property type="project" value="UniProtKB-SubCell"/>
</dbReference>
<evidence type="ECO:0000313" key="4">
    <source>
        <dbReference type="EMBL" id="AAZ98280.1"/>
    </source>
</evidence>
<dbReference type="GO" id="GO:0002143">
    <property type="term" value="P:tRNA wobble position uridine thiolation"/>
    <property type="evidence" value="ECO:0007669"/>
    <property type="project" value="TreeGrafter"/>
</dbReference>
<dbReference type="RefSeq" id="WP_011312839.1">
    <property type="nucleotide sequence ID" value="NC_007404.1"/>
</dbReference>
<dbReference type="Gene3D" id="3.30.1420.10">
    <property type="match status" value="1"/>
</dbReference>
<dbReference type="SUPFAM" id="SSF69721">
    <property type="entry name" value="DsrC, the gamma subunit of dissimilatory sulfite reductase"/>
    <property type="match status" value="1"/>
</dbReference>
<dbReference type="EMBL" id="CP000116">
    <property type="protein sequence ID" value="AAZ98280.1"/>
    <property type="molecule type" value="Genomic_DNA"/>
</dbReference>
<gene>
    <name evidence="4" type="ordered locus">Tbd_2327</name>
</gene>
<organism evidence="4 5">
    <name type="scientific">Thiobacillus denitrificans (strain ATCC 25259 / T1)</name>
    <dbReference type="NCBI Taxonomy" id="292415"/>
    <lineage>
        <taxon>Bacteria</taxon>
        <taxon>Pseudomonadati</taxon>
        <taxon>Pseudomonadota</taxon>
        <taxon>Betaproteobacteria</taxon>
        <taxon>Nitrosomonadales</taxon>
        <taxon>Thiobacillaceae</taxon>
        <taxon>Thiobacillus</taxon>
    </lineage>
</organism>
<comment type="similarity">
    <text evidence="2">Belongs to the DsrC/TusE family.</text>
</comment>
<dbReference type="InterPro" id="IPR025526">
    <property type="entry name" value="DsrC-like_dom_sf"/>
</dbReference>
<keyword evidence="5" id="KW-1185">Reference proteome</keyword>
<reference evidence="4 5" key="1">
    <citation type="journal article" date="2006" name="J. Bacteriol.">
        <title>The genome sequence of the obligately chemolithoautotrophic, facultatively anaerobic bacterium Thiobacillus denitrificans.</title>
        <authorList>
            <person name="Beller H.R."/>
            <person name="Chain P.S."/>
            <person name="Letain T.E."/>
            <person name="Chakicherla A."/>
            <person name="Larimer F.W."/>
            <person name="Richardson P.M."/>
            <person name="Coleman M.A."/>
            <person name="Wood A.P."/>
            <person name="Kelly D.P."/>
        </authorList>
    </citation>
    <scope>NUCLEOTIDE SEQUENCE [LARGE SCALE GENOMIC DNA]</scope>
    <source>
        <strain evidence="4 5">ATCC 25259</strain>
    </source>
</reference>
<sequence>MNQISDAAVMPERDAEGYLIEPGDWNEDVARLLAADENIELNDDHWDAINFMREYYEEHQVAADARFVIKHLAERLGKDAQKKLFELFPYGYVKQACKIAGMRRPRAWSTG</sequence>
<keyword evidence="3" id="KW-0963">Cytoplasm</keyword>
<protein>
    <submittedName>
        <fullName evidence="4">Putative sulfite reductase</fullName>
    </submittedName>
</protein>